<proteinExistence type="predicted"/>
<dbReference type="Pfam" id="PF10544">
    <property type="entry name" value="T5orf172"/>
    <property type="match status" value="1"/>
</dbReference>
<dbReference type="PANTHER" id="PTHR28094:SF1">
    <property type="entry name" value="MEIOTICALLY UP-REGULATED GENE 113 PROTEIN"/>
    <property type="match status" value="1"/>
</dbReference>
<feature type="region of interest" description="Disordered" evidence="1">
    <location>
        <begin position="284"/>
        <end position="309"/>
    </location>
</feature>
<reference evidence="3 4" key="1">
    <citation type="submission" date="2017-02" db="EMBL/GenBank/DDBJ databases">
        <title>Genomes of Trichoderma spp. with biocontrol activity.</title>
        <authorList>
            <person name="Gardiner D."/>
            <person name="Kazan K."/>
            <person name="Vos C."/>
            <person name="Harvey P."/>
        </authorList>
    </citation>
    <scope>NUCLEOTIDE SEQUENCE [LARGE SCALE GENOMIC DNA]</scope>
    <source>
        <strain evidence="3 4">Tr1</strain>
    </source>
</reference>
<dbReference type="PANTHER" id="PTHR28094">
    <property type="entry name" value="MEIOTICALLY UP-REGULATED GENE 113 PROTEIN"/>
    <property type="match status" value="1"/>
</dbReference>
<accession>A0A2K0U5A9</accession>
<name>A0A2K0U5A9_TRIHA</name>
<evidence type="ECO:0000259" key="2">
    <source>
        <dbReference type="SMART" id="SM00974"/>
    </source>
</evidence>
<sequence length="498" mass="56728">MPNVYKKGSGLNLDDDATSINPSGLLTPPRTPSPTPDTATKSDQPPTKEIDPVVLKCRLNLQDGRCGCITKQGKPCKMFTPEKNMTEVDSLIESMVALTQSSVELEDRLRKLAELVHCHFHHYERHVEDRVEKWTPVFPTGDPDTKPSIPLEKQITIALRRDYAHCNNRYCIGKTLKQEDCHCKLHGQKMQNYIKTIDEIIKSVVGSDDSKIECLLKVLAYNGLCDHHQYQSLQHIELWTSRLMEIRSTYQAETKQLADGCTLDGSDVSGTTPQTETVQGSMIRNNTKHDLEDEADSTPIDLASPPPEQYWPDAFDESPFKIIKGRDSTRDRESSYTEIKTNAMLPLEEKLGDLKKGFIYLYTVKGNERFVKIGYTTRSPKTRHEEWKVSCNREPKSLYESSIVPNARRIEALCHAELDHCRTSVFCTGCSIQHIEWFETTPDDAILVIQKWSKWMESHPYTETLLESGVKCALKAEEVKKLDDVDGFMKDLALRFDK</sequence>
<gene>
    <name evidence="3" type="ORF">THARTR1_06472</name>
</gene>
<dbReference type="AlphaFoldDB" id="A0A2K0U5A9"/>
<dbReference type="Proteomes" id="UP000236290">
    <property type="component" value="Unassembled WGS sequence"/>
</dbReference>
<dbReference type="InterPro" id="IPR018306">
    <property type="entry name" value="Phage_T5_Orf172_DNA-bd"/>
</dbReference>
<comment type="caution">
    <text evidence="3">The sequence shown here is derived from an EMBL/GenBank/DDBJ whole genome shotgun (WGS) entry which is preliminary data.</text>
</comment>
<dbReference type="EMBL" id="MTYI01000089">
    <property type="protein sequence ID" value="PNP52957.1"/>
    <property type="molecule type" value="Genomic_DNA"/>
</dbReference>
<organism evidence="3 4">
    <name type="scientific">Trichoderma harzianum</name>
    <name type="common">Hypocrea lixii</name>
    <dbReference type="NCBI Taxonomy" id="5544"/>
    <lineage>
        <taxon>Eukaryota</taxon>
        <taxon>Fungi</taxon>
        <taxon>Dikarya</taxon>
        <taxon>Ascomycota</taxon>
        <taxon>Pezizomycotina</taxon>
        <taxon>Sordariomycetes</taxon>
        <taxon>Hypocreomycetidae</taxon>
        <taxon>Hypocreales</taxon>
        <taxon>Hypocreaceae</taxon>
        <taxon>Trichoderma</taxon>
    </lineage>
</organism>
<dbReference type="SMART" id="SM00974">
    <property type="entry name" value="T5orf172"/>
    <property type="match status" value="1"/>
</dbReference>
<evidence type="ECO:0000313" key="4">
    <source>
        <dbReference type="Proteomes" id="UP000236290"/>
    </source>
</evidence>
<dbReference type="OrthoDB" id="3511049at2759"/>
<dbReference type="InterPro" id="IPR053006">
    <property type="entry name" value="Meiosis_regulatory"/>
</dbReference>
<evidence type="ECO:0000313" key="3">
    <source>
        <dbReference type="EMBL" id="PNP52957.1"/>
    </source>
</evidence>
<feature type="domain" description="Bacteriophage T5 Orf172 DNA-binding" evidence="2">
    <location>
        <begin position="365"/>
        <end position="452"/>
    </location>
</feature>
<evidence type="ECO:0000256" key="1">
    <source>
        <dbReference type="SAM" id="MobiDB-lite"/>
    </source>
</evidence>
<feature type="region of interest" description="Disordered" evidence="1">
    <location>
        <begin position="1"/>
        <end position="50"/>
    </location>
</feature>
<protein>
    <recommendedName>
        <fullName evidence="2">Bacteriophage T5 Orf172 DNA-binding domain-containing protein</fullName>
    </recommendedName>
</protein>